<reference evidence="1" key="1">
    <citation type="submission" date="2023-07" db="EMBL/GenBank/DDBJ databases">
        <authorList>
            <consortium name="CYATHOMIX"/>
        </authorList>
    </citation>
    <scope>NUCLEOTIDE SEQUENCE</scope>
    <source>
        <strain evidence="1">N/A</strain>
    </source>
</reference>
<evidence type="ECO:0000313" key="2">
    <source>
        <dbReference type="Proteomes" id="UP001176961"/>
    </source>
</evidence>
<dbReference type="GO" id="GO:0005198">
    <property type="term" value="F:structural molecule activity"/>
    <property type="evidence" value="ECO:0007669"/>
    <property type="project" value="InterPro"/>
</dbReference>
<keyword evidence="2" id="KW-1185">Reference proteome</keyword>
<accession>A0AA36HHB7</accession>
<comment type="caution">
    <text evidence="1">The sequence shown here is derived from an EMBL/GenBank/DDBJ whole genome shotgun (WGS) entry which is preliminary data.</text>
</comment>
<dbReference type="Gene3D" id="2.60.169.10">
    <property type="entry name" value="Microviridae F protein"/>
    <property type="match status" value="1"/>
</dbReference>
<sequence>MKIDFSRSNVNDSMLNITSPRKSTFDLYHKHHHSLPIGRFVPVNVQTLMPDSVLSGTIKPEYTLEQVVTPQVGPLRFDTHTVAVSARRINRDWLDIYRNLALGGQYGYLGDLLMSEVNRLMSSVYFTDLTTYRSAPWNTIVDWIHFIGQPFLGEGSILDELSYPCSTYYAPNFVILRTLFSGDTTAIIDPLDLSDRLAELEGDQFFNLFDYIQNDFVFSNSTLVNEMPLRAAYAAWYDALRNWHVEERKNLLDPDDWGKVPLVNDHLTADVFFMLFVPHYRCFGSDPFTTIQTDDVFRHVFAPIMPDAGGTAQNSFSSTGDAADVTDYDSIYQVMVQGISKVFPQGLFRRSSANGVTEVNYLADLQTMKRAGMLERYLARNYYFPDTYEGQMRARYNIDASDLLGCTSRYISGSESFLTGEQQISNVSTSEMEAGTRGDFIYLVTFASIIPIPDYDSLDPHLVENSRADLPFPEFADDTRVQINNSDVIRNLGNGSLIGYVPRYYQYRCQLDSVHGKYLREYRSYLWLRDWYSTYGYNRVKDLISAYEPQDVVSPFTIDAYGLHVHVPLDAFLGTVHEFDPIAYVLFDEYYNGFLANFGSAGDSEAASFLETAANIQLQKDINEQIVLKLRRLISVLLLLLR</sequence>
<dbReference type="InterPro" id="IPR037002">
    <property type="entry name" value="Microviridae_protein_F_sf"/>
</dbReference>
<dbReference type="EMBL" id="CATQJL010000363">
    <property type="protein sequence ID" value="CAJ0610712.1"/>
    <property type="molecule type" value="Genomic_DNA"/>
</dbReference>
<dbReference type="Proteomes" id="UP001176961">
    <property type="component" value="Unassembled WGS sequence"/>
</dbReference>
<gene>
    <name evidence="1" type="ORF">CYNAS_LOCUS22695</name>
</gene>
<evidence type="ECO:0000313" key="1">
    <source>
        <dbReference type="EMBL" id="CAJ0610712.1"/>
    </source>
</evidence>
<organism evidence="1 2">
    <name type="scientific">Cylicocyclus nassatus</name>
    <name type="common">Nematode worm</name>
    <dbReference type="NCBI Taxonomy" id="53992"/>
    <lineage>
        <taxon>Eukaryota</taxon>
        <taxon>Metazoa</taxon>
        <taxon>Ecdysozoa</taxon>
        <taxon>Nematoda</taxon>
        <taxon>Chromadorea</taxon>
        <taxon>Rhabditida</taxon>
        <taxon>Rhabditina</taxon>
        <taxon>Rhabditomorpha</taxon>
        <taxon>Strongyloidea</taxon>
        <taxon>Strongylidae</taxon>
        <taxon>Cylicocyclus</taxon>
    </lineage>
</organism>
<dbReference type="AlphaFoldDB" id="A0AA36HHB7"/>
<protein>
    <submittedName>
        <fullName evidence="1">Uncharacterized protein</fullName>
    </submittedName>
</protein>
<proteinExistence type="predicted"/>
<name>A0AA36HHB7_CYLNA</name>